<dbReference type="InterPro" id="IPR003660">
    <property type="entry name" value="HAMP_dom"/>
</dbReference>
<dbReference type="InterPro" id="IPR011712">
    <property type="entry name" value="Sig_transdc_His_kin_sub3_dim/P"/>
</dbReference>
<dbReference type="EMBL" id="JBAKBA010000007">
    <property type="protein sequence ID" value="MEL0658464.1"/>
    <property type="molecule type" value="Genomic_DNA"/>
</dbReference>
<keyword evidence="9" id="KW-1003">Cell membrane</keyword>
<evidence type="ECO:0000256" key="2">
    <source>
        <dbReference type="ARBA" id="ARBA00004370"/>
    </source>
</evidence>
<keyword evidence="9 10" id="KW-0472">Membrane</keyword>
<keyword evidence="9" id="KW-0997">Cell inner membrane</keyword>
<dbReference type="RefSeq" id="WP_341627120.1">
    <property type="nucleotide sequence ID" value="NZ_JBAKBA010000007.1"/>
</dbReference>
<dbReference type="InterPro" id="IPR003594">
    <property type="entry name" value="HATPase_dom"/>
</dbReference>
<dbReference type="CDD" id="cd16917">
    <property type="entry name" value="HATPase_UhpB-NarQ-NarX-like"/>
    <property type="match status" value="1"/>
</dbReference>
<dbReference type="SMART" id="SM00304">
    <property type="entry name" value="HAMP"/>
    <property type="match status" value="1"/>
</dbReference>
<evidence type="ECO:0000313" key="12">
    <source>
        <dbReference type="EMBL" id="MEL0658464.1"/>
    </source>
</evidence>
<gene>
    <name evidence="12" type="ORF">V6255_04845</name>
</gene>
<evidence type="ECO:0000256" key="3">
    <source>
        <dbReference type="ARBA" id="ARBA00022553"/>
    </source>
</evidence>
<dbReference type="GO" id="GO:0016301">
    <property type="term" value="F:kinase activity"/>
    <property type="evidence" value="ECO:0007669"/>
    <property type="project" value="UniProtKB-KW"/>
</dbReference>
<evidence type="ECO:0000256" key="9">
    <source>
        <dbReference type="PIRNR" id="PIRNR003167"/>
    </source>
</evidence>
<proteinExistence type="predicted"/>
<sequence>MLKNEAQSFINAKKLDRDAIIVSFNKFSPTLANKLLENKFFDVSHIYTANTDLKFELLTLQEKFPELSDKQLSAKLAVLVDNVMLAVQQYNILLEKESSVIFISEIVVFLFILLISLFLLVYCRRYIVTPLNQLEDNVSSISNHHFNVEFLDHSNEIGVLSTGLKSMSAELESLIAAMQKKVFDKKTELESANESIQFLFNISQKLSTVKLTHPIIIEALNALAKQTTLTKLCLELVNGVQIDSDYGCATDDKNCKRIPIIINGEPYGYLNYIQTVSTDENTSIIVSFSSLLARALYQEEYSLQEQKLLLMDERGVIARELHDSIAQALSFLKIQCTVLNRQIDSNTDSEQIKSSVNNIKEAVTDAYVQLRSLLSTFRLNISVSDFKEAVLIMISQLQKQTTAKIQLGLFESNFQTHANQHIHLLQIIREAIINAMKHANCDNIVVNCVVIDQKLITQKVIITICDDGVGIEEKPGKENHYGIEIMNQRANELNGVLEIKNLPIGTEIKLIFEI</sequence>
<feature type="domain" description="HAMP" evidence="11">
    <location>
        <begin position="125"/>
        <end position="176"/>
    </location>
</feature>
<keyword evidence="5 9" id="KW-0547">Nucleotide-binding</keyword>
<protein>
    <recommendedName>
        <fullName evidence="9">Sensor protein</fullName>
        <ecNumber evidence="9">2.7.13.3</ecNumber>
    </recommendedName>
</protein>
<evidence type="ECO:0000256" key="4">
    <source>
        <dbReference type="ARBA" id="ARBA00022679"/>
    </source>
</evidence>
<keyword evidence="13" id="KW-1185">Reference proteome</keyword>
<dbReference type="EC" id="2.7.13.3" evidence="9"/>
<comment type="subcellular location">
    <subcellularLocation>
        <location evidence="9">Cell inner membrane</location>
    </subcellularLocation>
    <subcellularLocation>
        <location evidence="2">Membrane</location>
    </subcellularLocation>
</comment>
<dbReference type="SUPFAM" id="SSF158472">
    <property type="entry name" value="HAMP domain-like"/>
    <property type="match status" value="1"/>
</dbReference>
<comment type="caution">
    <text evidence="12">The sequence shown here is derived from an EMBL/GenBank/DDBJ whole genome shotgun (WGS) entry which is preliminary data.</text>
</comment>
<evidence type="ECO:0000256" key="10">
    <source>
        <dbReference type="SAM" id="Phobius"/>
    </source>
</evidence>
<dbReference type="Pfam" id="PF07730">
    <property type="entry name" value="HisKA_3"/>
    <property type="match status" value="1"/>
</dbReference>
<reference evidence="12 13" key="1">
    <citation type="submission" date="2024-02" db="EMBL/GenBank/DDBJ databases">
        <title>Bacteria isolated from the canopy kelp, Nereocystis luetkeana.</title>
        <authorList>
            <person name="Pfister C.A."/>
            <person name="Younker I.T."/>
            <person name="Light S.H."/>
        </authorList>
    </citation>
    <scope>NUCLEOTIDE SEQUENCE [LARGE SCALE GENOMIC DNA]</scope>
    <source>
        <strain evidence="12 13">TI.2.07</strain>
    </source>
</reference>
<dbReference type="Gene3D" id="3.30.565.10">
    <property type="entry name" value="Histidine kinase-like ATPase, C-terminal domain"/>
    <property type="match status" value="1"/>
</dbReference>
<evidence type="ECO:0000256" key="8">
    <source>
        <dbReference type="ARBA" id="ARBA00023012"/>
    </source>
</evidence>
<evidence type="ECO:0000256" key="7">
    <source>
        <dbReference type="ARBA" id="ARBA00022840"/>
    </source>
</evidence>
<keyword evidence="8 9" id="KW-0902">Two-component regulatory system</keyword>
<comment type="catalytic activity">
    <reaction evidence="1 9">
        <text>ATP + protein L-histidine = ADP + protein N-phospho-L-histidine.</text>
        <dbReference type="EC" id="2.7.13.3"/>
    </reaction>
</comment>
<dbReference type="Gene3D" id="1.20.5.1930">
    <property type="match status" value="1"/>
</dbReference>
<keyword evidence="3" id="KW-0597">Phosphoprotein</keyword>
<keyword evidence="6 9" id="KW-0418">Kinase</keyword>
<evidence type="ECO:0000256" key="1">
    <source>
        <dbReference type="ARBA" id="ARBA00000085"/>
    </source>
</evidence>
<name>A0ABU9H9A6_9GAMM</name>
<dbReference type="PANTHER" id="PTHR24421">
    <property type="entry name" value="NITRATE/NITRITE SENSOR PROTEIN NARX-RELATED"/>
    <property type="match status" value="1"/>
</dbReference>
<dbReference type="Pfam" id="PF02518">
    <property type="entry name" value="HATPase_c"/>
    <property type="match status" value="1"/>
</dbReference>
<dbReference type="Proteomes" id="UP001366060">
    <property type="component" value="Unassembled WGS sequence"/>
</dbReference>
<accession>A0ABU9H9A6</accession>
<keyword evidence="4 9" id="KW-0808">Transferase</keyword>
<dbReference type="PANTHER" id="PTHR24421:SF10">
    <property type="entry name" value="NITRATE_NITRITE SENSOR PROTEIN NARQ"/>
    <property type="match status" value="1"/>
</dbReference>
<dbReference type="InterPro" id="IPR036890">
    <property type="entry name" value="HATPase_C_sf"/>
</dbReference>
<keyword evidence="7 9" id="KW-0067">ATP-binding</keyword>
<dbReference type="PIRSF" id="PIRSF003167">
    <property type="entry name" value="STHK_NarX/NarQ"/>
    <property type="match status" value="1"/>
</dbReference>
<dbReference type="InterPro" id="IPR016380">
    <property type="entry name" value="Sig_transdc_His_kin_NarX/NarQ"/>
</dbReference>
<dbReference type="InterPro" id="IPR050482">
    <property type="entry name" value="Sensor_HK_TwoCompSys"/>
</dbReference>
<evidence type="ECO:0000313" key="13">
    <source>
        <dbReference type="Proteomes" id="UP001366060"/>
    </source>
</evidence>
<dbReference type="SUPFAM" id="SSF55874">
    <property type="entry name" value="ATPase domain of HSP90 chaperone/DNA topoisomerase II/histidine kinase"/>
    <property type="match status" value="1"/>
</dbReference>
<feature type="transmembrane region" description="Helical" evidence="10">
    <location>
        <begin position="100"/>
        <end position="122"/>
    </location>
</feature>
<organism evidence="12 13">
    <name type="scientific">Psychromonas arctica</name>
    <dbReference type="NCBI Taxonomy" id="168275"/>
    <lineage>
        <taxon>Bacteria</taxon>
        <taxon>Pseudomonadati</taxon>
        <taxon>Pseudomonadota</taxon>
        <taxon>Gammaproteobacteria</taxon>
        <taxon>Alteromonadales</taxon>
        <taxon>Psychromonadaceae</taxon>
        <taxon>Psychromonas</taxon>
    </lineage>
</organism>
<keyword evidence="10" id="KW-0812">Transmembrane</keyword>
<dbReference type="PROSITE" id="PS50885">
    <property type="entry name" value="HAMP"/>
    <property type="match status" value="1"/>
</dbReference>
<dbReference type="Gene3D" id="6.10.340.10">
    <property type="match status" value="1"/>
</dbReference>
<keyword evidence="10" id="KW-1133">Transmembrane helix</keyword>
<evidence type="ECO:0000256" key="6">
    <source>
        <dbReference type="ARBA" id="ARBA00022777"/>
    </source>
</evidence>
<evidence type="ECO:0000256" key="5">
    <source>
        <dbReference type="ARBA" id="ARBA00022741"/>
    </source>
</evidence>
<evidence type="ECO:0000259" key="11">
    <source>
        <dbReference type="PROSITE" id="PS50885"/>
    </source>
</evidence>